<dbReference type="Gene3D" id="3.90.1580.10">
    <property type="entry name" value="paralog of FGE (formylglycine-generating enzyme)"/>
    <property type="match status" value="1"/>
</dbReference>
<keyword evidence="2" id="KW-0813">Transport</keyword>
<feature type="domain" description="NapC/NirT cytochrome c N-terminal" evidence="8">
    <location>
        <begin position="12"/>
        <end position="175"/>
    </location>
</feature>
<dbReference type="InterPro" id="IPR042095">
    <property type="entry name" value="SUMF_sf"/>
</dbReference>
<gene>
    <name evidence="10" type="ORF">AQPE_2584</name>
</gene>
<dbReference type="EMBL" id="AP018694">
    <property type="protein sequence ID" value="BBE18422.1"/>
    <property type="molecule type" value="Genomic_DNA"/>
</dbReference>
<dbReference type="AlphaFoldDB" id="A0A5K7SA21"/>
<evidence type="ECO:0000259" key="8">
    <source>
        <dbReference type="Pfam" id="PF03264"/>
    </source>
</evidence>
<dbReference type="RefSeq" id="WP_318346761.1">
    <property type="nucleotide sequence ID" value="NZ_AP018694.1"/>
</dbReference>
<keyword evidence="4" id="KW-0479">Metal-binding</keyword>
<evidence type="ECO:0000313" key="11">
    <source>
        <dbReference type="Proteomes" id="UP001193389"/>
    </source>
</evidence>
<dbReference type="Gene3D" id="1.10.3820.10">
    <property type="entry name" value="Di-heme elbow motif domain"/>
    <property type="match status" value="1"/>
</dbReference>
<dbReference type="InterPro" id="IPR038266">
    <property type="entry name" value="NapC/NirT_cytc_sf"/>
</dbReference>
<evidence type="ECO:0000256" key="7">
    <source>
        <dbReference type="SAM" id="Phobius"/>
    </source>
</evidence>
<dbReference type="SUPFAM" id="SSF48695">
    <property type="entry name" value="Multiheme cytochromes"/>
    <property type="match status" value="1"/>
</dbReference>
<keyword evidence="6" id="KW-0408">Iron</keyword>
<dbReference type="Proteomes" id="UP001193389">
    <property type="component" value="Chromosome"/>
</dbReference>
<evidence type="ECO:0000256" key="2">
    <source>
        <dbReference type="ARBA" id="ARBA00022448"/>
    </source>
</evidence>
<dbReference type="InterPro" id="IPR016187">
    <property type="entry name" value="CTDL_fold"/>
</dbReference>
<keyword evidence="7" id="KW-1133">Transmembrane helix</keyword>
<dbReference type="InterPro" id="IPR005532">
    <property type="entry name" value="SUMF_dom"/>
</dbReference>
<proteinExistence type="predicted"/>
<keyword evidence="5" id="KW-0249">Electron transport</keyword>
<name>A0A5K7SA21_9BACT</name>
<dbReference type="InterPro" id="IPR051043">
    <property type="entry name" value="Sulfatase_Mod_Factor_Kinase"/>
</dbReference>
<feature type="domain" description="Sulfatase-modifying factor enzyme-like" evidence="9">
    <location>
        <begin position="222"/>
        <end position="478"/>
    </location>
</feature>
<comment type="subcellular location">
    <subcellularLocation>
        <location evidence="1">Cell envelope</location>
    </subcellularLocation>
</comment>
<keyword evidence="3" id="KW-0349">Heme</keyword>
<dbReference type="InterPro" id="IPR036280">
    <property type="entry name" value="Multihaem_cyt_sf"/>
</dbReference>
<evidence type="ECO:0000256" key="3">
    <source>
        <dbReference type="ARBA" id="ARBA00022617"/>
    </source>
</evidence>
<sequence length="516" mass="58151">MLKKTGDFFRKHLFLLLSCAFVVGILITISGNKVIEYTSTDESCAACHVHPHVFESWKLSSHFDNKSGIKVHCVECHLPPKGQGYLLAKTKLGINDLYGYLFKDSAEFNWEMKSELEHAVKYIPNASCKHCHQNLFPKDLVDAGIAAHLYYENNEKKLDLQCISCHLDAGHYNPKYKHGKMTGIPGQNDGTDSLKAIFEQPASVTTFADYTEQIPGTPVSFKMIAIKGGTFNMGSPEKEPFHQPDESPVRKVTVSPFFMAEVETTWEEYWAFYGNTMSEGRTPPEQIYANNSNPNVDAISGPTPPYGRPDQNWGFGNRPAITMTHYAAETFCQWLSKKTGKKYRLPTEAEWEYAARGGTETPYFFDGKPNKFSNKGLWRKISSPETEPISQYIIYENNGKGKTHLPEEVKPNPFGLKNMLGNVMEYCADRYTPDAYAKNSGKVNNPLVTEGEEWVVRGGNYTSDAADVRAAARSHSQHDAWLKTDPQQPKSIWWYSDVKAIGFRVVCEPDNSIKVQ</sequence>
<evidence type="ECO:0000256" key="4">
    <source>
        <dbReference type="ARBA" id="ARBA00022723"/>
    </source>
</evidence>
<keyword evidence="11" id="KW-1185">Reference proteome</keyword>
<reference evidence="10" key="1">
    <citation type="journal article" date="2020" name="Int. J. Syst. Evol. Microbiol.">
        <title>Aquipluma nitroreducens gen. nov. sp. nov., a novel facultatively anaerobic bacterium isolated from a freshwater lake.</title>
        <authorList>
            <person name="Watanabe M."/>
            <person name="Kojima H."/>
            <person name="Fukui M."/>
        </authorList>
    </citation>
    <scope>NUCLEOTIDE SEQUENCE</scope>
    <source>
        <strain evidence="10">MeG22</strain>
    </source>
</reference>
<evidence type="ECO:0000256" key="5">
    <source>
        <dbReference type="ARBA" id="ARBA00022982"/>
    </source>
</evidence>
<dbReference type="Pfam" id="PF03781">
    <property type="entry name" value="FGE-sulfatase"/>
    <property type="match status" value="1"/>
</dbReference>
<organism evidence="10 11">
    <name type="scientific">Aquipluma nitroreducens</name>
    <dbReference type="NCBI Taxonomy" id="2010828"/>
    <lineage>
        <taxon>Bacteria</taxon>
        <taxon>Pseudomonadati</taxon>
        <taxon>Bacteroidota</taxon>
        <taxon>Bacteroidia</taxon>
        <taxon>Marinilabiliales</taxon>
        <taxon>Prolixibacteraceae</taxon>
        <taxon>Aquipluma</taxon>
    </lineage>
</organism>
<protein>
    <submittedName>
        <fullName evidence="10">Uncharacterized protein</fullName>
    </submittedName>
</protein>
<keyword evidence="7" id="KW-0472">Membrane</keyword>
<evidence type="ECO:0000259" key="9">
    <source>
        <dbReference type="Pfam" id="PF03781"/>
    </source>
</evidence>
<dbReference type="GO" id="GO:0030313">
    <property type="term" value="C:cell envelope"/>
    <property type="evidence" value="ECO:0007669"/>
    <property type="project" value="UniProtKB-SubCell"/>
</dbReference>
<accession>A0A5K7SA21</accession>
<dbReference type="PANTHER" id="PTHR23150">
    <property type="entry name" value="SULFATASE MODIFYING FACTOR 1, 2"/>
    <property type="match status" value="1"/>
</dbReference>
<dbReference type="SUPFAM" id="SSF56436">
    <property type="entry name" value="C-type lectin-like"/>
    <property type="match status" value="1"/>
</dbReference>
<evidence type="ECO:0000313" key="10">
    <source>
        <dbReference type="EMBL" id="BBE18422.1"/>
    </source>
</evidence>
<dbReference type="Pfam" id="PF03264">
    <property type="entry name" value="Cytochrom_NNT"/>
    <property type="match status" value="1"/>
</dbReference>
<dbReference type="PANTHER" id="PTHR23150:SF19">
    <property type="entry name" value="FORMYLGLYCINE-GENERATING ENZYME"/>
    <property type="match status" value="1"/>
</dbReference>
<evidence type="ECO:0000256" key="6">
    <source>
        <dbReference type="ARBA" id="ARBA00023004"/>
    </source>
</evidence>
<dbReference type="GO" id="GO:0046872">
    <property type="term" value="F:metal ion binding"/>
    <property type="evidence" value="ECO:0007669"/>
    <property type="project" value="UniProtKB-KW"/>
</dbReference>
<dbReference type="InterPro" id="IPR005126">
    <property type="entry name" value="NapC/NirT_cyt_c_N"/>
</dbReference>
<keyword evidence="7" id="KW-0812">Transmembrane</keyword>
<evidence type="ECO:0000256" key="1">
    <source>
        <dbReference type="ARBA" id="ARBA00004196"/>
    </source>
</evidence>
<dbReference type="GO" id="GO:0120147">
    <property type="term" value="F:formylglycine-generating oxidase activity"/>
    <property type="evidence" value="ECO:0007669"/>
    <property type="project" value="TreeGrafter"/>
</dbReference>
<feature type="transmembrane region" description="Helical" evidence="7">
    <location>
        <begin position="12"/>
        <end position="31"/>
    </location>
</feature>
<dbReference type="KEGG" id="anf:AQPE_2584"/>